<evidence type="ECO:0000259" key="3">
    <source>
        <dbReference type="SMART" id="SM00474"/>
    </source>
</evidence>
<dbReference type="Pfam" id="PF01612">
    <property type="entry name" value="DNA_pol_A_exo1"/>
    <property type="match status" value="1"/>
</dbReference>
<feature type="region of interest" description="Disordered" evidence="2">
    <location>
        <begin position="359"/>
        <end position="430"/>
    </location>
</feature>
<keyword evidence="4" id="KW-0540">Nuclease</keyword>
<dbReference type="GO" id="GO:0006139">
    <property type="term" value="P:nucleobase-containing compound metabolic process"/>
    <property type="evidence" value="ECO:0007669"/>
    <property type="project" value="InterPro"/>
</dbReference>
<dbReference type="GO" id="GO:0003676">
    <property type="term" value="F:nucleic acid binding"/>
    <property type="evidence" value="ECO:0007669"/>
    <property type="project" value="InterPro"/>
</dbReference>
<keyword evidence="1" id="KW-0175">Coiled coil</keyword>
<dbReference type="InterPro" id="IPR052408">
    <property type="entry name" value="Exonuclease_MUT-7-like"/>
</dbReference>
<keyword evidence="4" id="KW-0378">Hydrolase</keyword>
<dbReference type="InterPro" id="IPR002562">
    <property type="entry name" value="3'-5'_exonuclease_dom"/>
</dbReference>
<dbReference type="PANTHER" id="PTHR47765">
    <property type="entry name" value="3'-5' EXONUCLEASE DOMAIN-CONTAINING PROTEIN"/>
    <property type="match status" value="1"/>
</dbReference>
<evidence type="ECO:0000256" key="2">
    <source>
        <dbReference type="SAM" id="MobiDB-lite"/>
    </source>
</evidence>
<protein>
    <submittedName>
        <fullName evidence="4">Exonuclease mut-7</fullName>
    </submittedName>
</protein>
<dbReference type="AlphaFoldDB" id="A0A7J6PLU4"/>
<evidence type="ECO:0000256" key="1">
    <source>
        <dbReference type="SAM" id="Coils"/>
    </source>
</evidence>
<comment type="caution">
    <text evidence="4">The sequence shown here is derived from an EMBL/GenBank/DDBJ whole genome shotgun (WGS) entry which is preliminary data.</text>
</comment>
<organism evidence="4 5">
    <name type="scientific">Perkinsus olseni</name>
    <name type="common">Perkinsus atlanticus</name>
    <dbReference type="NCBI Taxonomy" id="32597"/>
    <lineage>
        <taxon>Eukaryota</taxon>
        <taxon>Sar</taxon>
        <taxon>Alveolata</taxon>
        <taxon>Perkinsozoa</taxon>
        <taxon>Perkinsea</taxon>
        <taxon>Perkinsida</taxon>
        <taxon>Perkinsidae</taxon>
        <taxon>Perkinsus</taxon>
    </lineage>
</organism>
<dbReference type="Gene3D" id="3.30.420.10">
    <property type="entry name" value="Ribonuclease H-like superfamily/Ribonuclease H"/>
    <property type="match status" value="1"/>
</dbReference>
<dbReference type="EMBL" id="JABANP010000005">
    <property type="protein sequence ID" value="KAF4697075.1"/>
    <property type="molecule type" value="Genomic_DNA"/>
</dbReference>
<dbReference type="InterPro" id="IPR036397">
    <property type="entry name" value="RNaseH_sf"/>
</dbReference>
<evidence type="ECO:0000313" key="4">
    <source>
        <dbReference type="EMBL" id="KAF4697075.1"/>
    </source>
</evidence>
<name>A0A7J6PLU4_PEROL</name>
<dbReference type="GO" id="GO:0008408">
    <property type="term" value="F:3'-5' exonuclease activity"/>
    <property type="evidence" value="ECO:0007669"/>
    <property type="project" value="InterPro"/>
</dbReference>
<dbReference type="OrthoDB" id="445447at2759"/>
<accession>A0A7J6PLU4</accession>
<dbReference type="Proteomes" id="UP000541610">
    <property type="component" value="Unassembled WGS sequence"/>
</dbReference>
<proteinExistence type="predicted"/>
<feature type="domain" description="3'-5' exonuclease" evidence="3">
    <location>
        <begin position="153"/>
        <end position="346"/>
    </location>
</feature>
<gene>
    <name evidence="4" type="primary">EXD3_1</name>
    <name evidence="4" type="ORF">FOZ60_011750</name>
</gene>
<dbReference type="SUPFAM" id="SSF53098">
    <property type="entry name" value="Ribonuclease H-like"/>
    <property type="match status" value="1"/>
</dbReference>
<evidence type="ECO:0000313" key="5">
    <source>
        <dbReference type="Proteomes" id="UP000541610"/>
    </source>
</evidence>
<feature type="coiled-coil region" evidence="1">
    <location>
        <begin position="91"/>
        <end position="125"/>
    </location>
</feature>
<dbReference type="Pfam" id="PF01927">
    <property type="entry name" value="Mut7-C"/>
    <property type="match status" value="1"/>
</dbReference>
<dbReference type="PANTHER" id="PTHR47765:SF2">
    <property type="entry name" value="EXONUCLEASE MUT-7 HOMOLOG"/>
    <property type="match status" value="1"/>
</dbReference>
<keyword evidence="4" id="KW-0269">Exonuclease</keyword>
<sequence length="706" mass="80475">MEQRGLIKQAVKAMQSFGMTEEDFPSVAEAHYRKKIRWCISSGDVDLESYIGTEELEGRPSLQQFWCEQLIDVGHTWLAIAFYRAFPENDIKRWEDGMESIKEQIEELQKDAIQLEAQYEAENAKFFQREEEDHLSLVDAFGMRDRGRLQNAVHVITTVCELQELINRWEAERTIIGLDSEWSTFRLVLDSTCDATDLVQLATPHDVYLVDVYHGEHGLLNEIGRLVESKAIIVVGFGIAGDLRVLRNSGMEGDGDKGGITPHRIVDLNDLVDSYLPPRKGSSKHQRGLTEVVKYFLGKPLSKVMRMSNWRKRPLSPRQVEYAALDALVLLKCIEQIKNSIDPGLDLWDANATRRRRAPISNTIAPRASRASAGERDVEEEASCNSDNSSSPRRERGENTSSSYHNDGSLEKQSYLTPCPGWRGRQRKGKDPGIVDWPSYFNGDEPKLVCPGGMGRLVRKLRGLGVDTLELDSCEPAPLEYIAETQHRAVVVNYRTKIGKRRWCNGVKCYVLPELCNTIDQQLTAVMQEFAIEVDPDSLLGRCVSCNARDWIITTDKDMVKGQVHPMTLKLYNKFYVCGGCGKVYWEGVMFEKAVTHLRKFVNHDRLDHPVSESDESSDEQTSDERTRWARALRDGTIDSTQARKLHDRMVSEKLTEDLVHDPREKKTLECIAERNKASSKYHICVPRLAMLTYFATVIYSYMRRD</sequence>
<dbReference type="SMART" id="SM00474">
    <property type="entry name" value="35EXOc"/>
    <property type="match status" value="1"/>
</dbReference>
<dbReference type="InterPro" id="IPR002782">
    <property type="entry name" value="Mut7-C_RNAse_dom"/>
</dbReference>
<feature type="compositionally biased region" description="Polar residues" evidence="2">
    <location>
        <begin position="399"/>
        <end position="416"/>
    </location>
</feature>
<reference evidence="4 5" key="1">
    <citation type="submission" date="2020-04" db="EMBL/GenBank/DDBJ databases">
        <title>Perkinsus olseni comparative genomics.</title>
        <authorList>
            <person name="Bogema D.R."/>
        </authorList>
    </citation>
    <scope>NUCLEOTIDE SEQUENCE [LARGE SCALE GENOMIC DNA]</scope>
    <source>
        <strain evidence="4">00978-12</strain>
    </source>
</reference>
<dbReference type="InterPro" id="IPR012337">
    <property type="entry name" value="RNaseH-like_sf"/>
</dbReference>